<name>A0A9W4B850_9MYCO</name>
<dbReference type="InterPro" id="IPR051533">
    <property type="entry name" value="WaaL-like"/>
</dbReference>
<reference evidence="7 8" key="1">
    <citation type="journal article" date="2019" name="Emerg. Microbes Infect.">
        <title>Comprehensive subspecies identification of 175 nontuberculous mycobacteria species based on 7547 genomic profiles.</title>
        <authorList>
            <person name="Matsumoto Y."/>
            <person name="Kinjo T."/>
            <person name="Motooka D."/>
            <person name="Nabeya D."/>
            <person name="Jung N."/>
            <person name="Uechi K."/>
            <person name="Horii T."/>
            <person name="Iida T."/>
            <person name="Fujita J."/>
            <person name="Nakamura S."/>
        </authorList>
    </citation>
    <scope>NUCLEOTIDE SEQUENCE [LARGE SCALE GENOMIC DNA]</scope>
    <source>
        <strain evidence="7 8">JCM 6399</strain>
    </source>
</reference>
<evidence type="ECO:0000256" key="5">
    <source>
        <dbReference type="SAM" id="Phobius"/>
    </source>
</evidence>
<feature type="transmembrane region" description="Helical" evidence="5">
    <location>
        <begin position="105"/>
        <end position="127"/>
    </location>
</feature>
<comment type="subcellular location">
    <subcellularLocation>
        <location evidence="1">Membrane</location>
        <topology evidence="1">Multi-pass membrane protein</topology>
    </subcellularLocation>
</comment>
<dbReference type="PANTHER" id="PTHR37422:SF13">
    <property type="entry name" value="LIPOPOLYSACCHARIDE BIOSYNTHESIS PROTEIN PA4999-RELATED"/>
    <property type="match status" value="1"/>
</dbReference>
<evidence type="ECO:0000313" key="7">
    <source>
        <dbReference type="EMBL" id="BBY95833.1"/>
    </source>
</evidence>
<sequence length="462" mass="49615">MGPHIMDRYGPPRDGIPATFVASVPRNASAATTPPERSFGTFVAALPRLFRTGATDFRRHEYAFALLIVTAIGLVVVPDLITYLTVEHEPILPPGEATTSADLPIAQLASLGGSALLLALSTAVVFMRGYPNRDITGVLLLLLAVNLPYLVSPKLPPVVDFPKIVLANVFILALWKVGAPVAGLKWLPLTVAVIAGYSLIGGLLIPDYAMYNPNSEKAIIPGWELAGPFGHANVLGMYCALAFALTPLIVDRRWRLLVGSILFVTMVAAASRTALIAAGLVALWWVICWFKSSKSIRLAGTVLVSVTASAMFVFPFLHWDPRAFTERAHVWAESLRVWQQSPAVGMGVNWFLDDAQAMGNVAKWAFVGTGHNVVVDTLVRSGLIGIVVFLPLLIAAVASTRALPVTSQQIACFGFMMAFFLGATTEASWALLPNLQLFPISGLVFAVLIVTRRDAQVPDGPL</sequence>
<dbReference type="KEGG" id="mgau:MGALJ_55020"/>
<keyword evidence="2 5" id="KW-0812">Transmembrane</keyword>
<dbReference type="GO" id="GO:0016020">
    <property type="term" value="C:membrane"/>
    <property type="evidence" value="ECO:0007669"/>
    <property type="project" value="UniProtKB-SubCell"/>
</dbReference>
<accession>A0A9W4B850</accession>
<evidence type="ECO:0000259" key="6">
    <source>
        <dbReference type="Pfam" id="PF04932"/>
    </source>
</evidence>
<keyword evidence="8" id="KW-1185">Reference proteome</keyword>
<dbReference type="InterPro" id="IPR007016">
    <property type="entry name" value="O-antigen_ligase-rel_domated"/>
</dbReference>
<feature type="transmembrane region" description="Helical" evidence="5">
    <location>
        <begin position="435"/>
        <end position="451"/>
    </location>
</feature>
<feature type="transmembrane region" description="Helical" evidence="5">
    <location>
        <begin position="62"/>
        <end position="85"/>
    </location>
</feature>
<feature type="transmembrane region" description="Helical" evidence="5">
    <location>
        <begin position="378"/>
        <end position="398"/>
    </location>
</feature>
<feature type="transmembrane region" description="Helical" evidence="5">
    <location>
        <begin position="225"/>
        <end position="250"/>
    </location>
</feature>
<dbReference type="RefSeq" id="WP_232076382.1">
    <property type="nucleotide sequence ID" value="NZ_AP022601.1"/>
</dbReference>
<dbReference type="Pfam" id="PF04932">
    <property type="entry name" value="Wzy_C"/>
    <property type="match status" value="1"/>
</dbReference>
<dbReference type="Proteomes" id="UP000465785">
    <property type="component" value="Chromosome"/>
</dbReference>
<feature type="transmembrane region" description="Helical" evidence="5">
    <location>
        <begin position="256"/>
        <end position="286"/>
    </location>
</feature>
<dbReference type="EMBL" id="AP022601">
    <property type="protein sequence ID" value="BBY95833.1"/>
    <property type="molecule type" value="Genomic_DNA"/>
</dbReference>
<protein>
    <recommendedName>
        <fullName evidence="6">O-antigen ligase-related domain-containing protein</fullName>
    </recommendedName>
</protein>
<evidence type="ECO:0000256" key="1">
    <source>
        <dbReference type="ARBA" id="ARBA00004141"/>
    </source>
</evidence>
<dbReference type="PANTHER" id="PTHR37422">
    <property type="entry name" value="TEICHURONIC ACID BIOSYNTHESIS PROTEIN TUAE"/>
    <property type="match status" value="1"/>
</dbReference>
<keyword evidence="3 5" id="KW-1133">Transmembrane helix</keyword>
<keyword evidence="4 5" id="KW-0472">Membrane</keyword>
<feature type="transmembrane region" description="Helical" evidence="5">
    <location>
        <begin position="298"/>
        <end position="317"/>
    </location>
</feature>
<feature type="domain" description="O-antigen ligase-related" evidence="6">
    <location>
        <begin position="261"/>
        <end position="390"/>
    </location>
</feature>
<proteinExistence type="predicted"/>
<evidence type="ECO:0000256" key="4">
    <source>
        <dbReference type="ARBA" id="ARBA00023136"/>
    </source>
</evidence>
<feature type="transmembrane region" description="Helical" evidence="5">
    <location>
        <begin position="186"/>
        <end position="205"/>
    </location>
</feature>
<organism evidence="7 8">
    <name type="scientific">Mycobacterium gallinarum</name>
    <dbReference type="NCBI Taxonomy" id="39689"/>
    <lineage>
        <taxon>Bacteria</taxon>
        <taxon>Bacillati</taxon>
        <taxon>Actinomycetota</taxon>
        <taxon>Actinomycetes</taxon>
        <taxon>Mycobacteriales</taxon>
        <taxon>Mycobacteriaceae</taxon>
        <taxon>Mycobacterium</taxon>
    </lineage>
</organism>
<evidence type="ECO:0000313" key="8">
    <source>
        <dbReference type="Proteomes" id="UP000465785"/>
    </source>
</evidence>
<dbReference type="AlphaFoldDB" id="A0A9W4B850"/>
<feature type="transmembrane region" description="Helical" evidence="5">
    <location>
        <begin position="410"/>
        <end position="429"/>
    </location>
</feature>
<gene>
    <name evidence="7" type="ORF">MGALJ_55020</name>
</gene>
<evidence type="ECO:0000256" key="2">
    <source>
        <dbReference type="ARBA" id="ARBA00022692"/>
    </source>
</evidence>
<evidence type="ECO:0000256" key="3">
    <source>
        <dbReference type="ARBA" id="ARBA00022989"/>
    </source>
</evidence>
<feature type="transmembrane region" description="Helical" evidence="5">
    <location>
        <begin position="134"/>
        <end position="151"/>
    </location>
</feature>